<protein>
    <submittedName>
        <fullName evidence="2">Uncharacterized protein</fullName>
    </submittedName>
</protein>
<dbReference type="HOGENOM" id="CLU_924050_0_0_11"/>
<evidence type="ECO:0000256" key="1">
    <source>
        <dbReference type="SAM" id="MobiDB-lite"/>
    </source>
</evidence>
<feature type="compositionally biased region" description="Basic residues" evidence="1">
    <location>
        <begin position="242"/>
        <end position="252"/>
    </location>
</feature>
<feature type="region of interest" description="Disordered" evidence="1">
    <location>
        <begin position="117"/>
        <end position="212"/>
    </location>
</feature>
<feature type="compositionally biased region" description="Basic and acidic residues" evidence="1">
    <location>
        <begin position="183"/>
        <end position="199"/>
    </location>
</feature>
<dbReference type="EMBL" id="JH636049">
    <property type="protein sequence ID" value="EID54311.1"/>
    <property type="molecule type" value="Genomic_DNA"/>
</dbReference>
<proteinExistence type="predicted"/>
<keyword evidence="3" id="KW-1185">Reference proteome</keyword>
<organism evidence="2 3">
    <name type="scientific">Saccharomonospora xinjiangensis XJ-54</name>
    <dbReference type="NCBI Taxonomy" id="882086"/>
    <lineage>
        <taxon>Bacteria</taxon>
        <taxon>Bacillati</taxon>
        <taxon>Actinomycetota</taxon>
        <taxon>Actinomycetes</taxon>
        <taxon>Pseudonocardiales</taxon>
        <taxon>Pseudonocardiaceae</taxon>
        <taxon>Saccharomonospora</taxon>
    </lineage>
</organism>
<dbReference type="Proteomes" id="UP000004691">
    <property type="component" value="Unassembled WGS sequence"/>
</dbReference>
<feature type="region of interest" description="Disordered" evidence="1">
    <location>
        <begin position="242"/>
        <end position="282"/>
    </location>
</feature>
<reference evidence="2 3" key="1">
    <citation type="submission" date="2012-01" db="EMBL/GenBank/DDBJ databases">
        <title>Improved High-Quality Draft sequence of Saccharomonospora xinjiangensis XJ-54.</title>
        <authorList>
            <consortium name="US DOE Joint Genome Institute"/>
            <person name="Lucas S."/>
            <person name="Han J."/>
            <person name="Lapidus A."/>
            <person name="Cheng J.-F."/>
            <person name="Goodwin L."/>
            <person name="Pitluck S."/>
            <person name="Peters L."/>
            <person name="Mikhailova N."/>
            <person name="Teshima H."/>
            <person name="Detter J.C."/>
            <person name="Han C."/>
            <person name="Tapia R."/>
            <person name="Land M."/>
            <person name="Hauser L."/>
            <person name="Kyrpides N."/>
            <person name="Ivanova N."/>
            <person name="Pagani I."/>
            <person name="Brambilla E.-M."/>
            <person name="Klenk H.-P."/>
            <person name="Woyke T."/>
        </authorList>
    </citation>
    <scope>NUCLEOTIDE SEQUENCE [LARGE SCALE GENOMIC DNA]</scope>
    <source>
        <strain evidence="2 3">XJ-54</strain>
    </source>
</reference>
<name>I0V2F8_9PSEU</name>
<gene>
    <name evidence="2" type="ORF">SacxiDRAFT_2079</name>
</gene>
<sequence>MENLRATVDNRALPLVHAFIHRCMPSPRGLWITQKTSIRAFFLGCGRARFGPSSRASYSSGARAPRRFCAFCTACTPKGPGTFRAYCHTARREGRSGPEEGRKRTRRLGLRGCLQPACGAPERSERPAWRGSRPRKSAEVSVASGALRDARCRRSVPDSTPSAACGQDCRAPATRGGRCGTPSRDHCQTTARPLRDTAARPHPSGLASREDVPMGVDARGSAWAIAEDDGRRQTSAKTVYRRRRYGNRKKPRSWTVGTSSVSGVTSPASPTSLASSPSGHDARGHWWARCLIRDVSSCTWS</sequence>
<accession>I0V2F8</accession>
<evidence type="ECO:0000313" key="2">
    <source>
        <dbReference type="EMBL" id="EID54311.1"/>
    </source>
</evidence>
<dbReference type="AlphaFoldDB" id="I0V2F8"/>
<feature type="compositionally biased region" description="Low complexity" evidence="1">
    <location>
        <begin position="253"/>
        <end position="278"/>
    </location>
</feature>
<evidence type="ECO:0000313" key="3">
    <source>
        <dbReference type="Proteomes" id="UP000004691"/>
    </source>
</evidence>